<dbReference type="Proteomes" id="UP000306677">
    <property type="component" value="Segment"/>
</dbReference>
<proteinExistence type="predicted"/>
<reference evidence="1 2" key="1">
    <citation type="submission" date="2019-04" db="EMBL/GenBank/DDBJ databases">
        <authorList>
            <person name="Wang X."/>
        </authorList>
    </citation>
    <scope>NUCLEOTIDE SEQUENCE [LARGE SCALE GENOMIC DNA]</scope>
</reference>
<evidence type="ECO:0000313" key="1">
    <source>
        <dbReference type="EMBL" id="QCW18489.1"/>
    </source>
</evidence>
<keyword evidence="2" id="KW-1185">Reference proteome</keyword>
<protein>
    <submittedName>
        <fullName evidence="1">Uncharacterized protein</fullName>
    </submittedName>
</protein>
<organism evidence="1 2">
    <name type="scientific">Escherichia phage vB_EcoS_W011D</name>
    <dbReference type="NCBI Taxonomy" id="2575323"/>
    <lineage>
        <taxon>Viruses</taxon>
        <taxon>Duplodnaviria</taxon>
        <taxon>Heunggongvirae</taxon>
        <taxon>Uroviricota</taxon>
        <taxon>Caudoviricetes</taxon>
        <taxon>Drexlerviridae</taxon>
        <taxon>Tempevirinae</taxon>
        <taxon>Changchunvirus</taxon>
        <taxon>Changchunvirus W011D</taxon>
    </lineage>
</organism>
<dbReference type="EMBL" id="MK778457">
    <property type="protein sequence ID" value="QCW18489.1"/>
    <property type="molecule type" value="Genomic_DNA"/>
</dbReference>
<sequence>MARHQVTCTCTAYDFPHRFGGGRCNGLSIVDEHCGGWLCQHCNLFNQGCEVMKGQEEPKECPYVIEFCEYNEIRLPK</sequence>
<accession>A0A4Y5NTH4</accession>
<evidence type="ECO:0000313" key="2">
    <source>
        <dbReference type="Proteomes" id="UP000306677"/>
    </source>
</evidence>
<name>A0A4Y5NTH4_9CAUD</name>
<gene>
    <name evidence="1" type="ORF">vBEcoSW011D_42</name>
</gene>